<name>A0A4Q7Z4P8_9GAMM</name>
<protein>
    <submittedName>
        <fullName evidence="3">Uncharacterized protein DUF1615</fullName>
    </submittedName>
</protein>
<feature type="region of interest" description="Disordered" evidence="1">
    <location>
        <begin position="26"/>
        <end position="65"/>
    </location>
</feature>
<evidence type="ECO:0000313" key="4">
    <source>
        <dbReference type="Proteomes" id="UP000292423"/>
    </source>
</evidence>
<feature type="compositionally biased region" description="Pro residues" evidence="1">
    <location>
        <begin position="27"/>
        <end position="38"/>
    </location>
</feature>
<accession>A0A4Q7Z4P8</accession>
<keyword evidence="2" id="KW-0732">Signal</keyword>
<dbReference type="RefSeq" id="WP_207224637.1">
    <property type="nucleotide sequence ID" value="NZ_SHKX01000012.1"/>
</dbReference>
<sequence>MKPIPSLPALVVLSVTLSACVSTPSVTPAPIPVRPTPAQPANAVSAPATPVSPTPAAATETPPSSETVFLPPLVPPVVVPTPPGLSEAEARALLTQLLPTGIKDRNGWRNDILSAFTALKIPYEAPYFCAALSIIEQESSWQADPGVPGLDKIVWKEIEKRAAKYHVPLLAVKAAFLKSSPDGRSYKARVDALRTEKEMNDLFEDMAADAQKLHLPLGLKNPIRTGGPMQVSVEFAEGHVRVWPYPYSHKDSIRSEVFSRRGGVYFGIAMLLQYRVNYPDMSYRFADYNAGRYSSRNAAFQAAVGKLAREKMVLDGDLLMYESRETSNTQKQLLKLASRLNLSEAAIERDLRLEKTEGFSQTPLYRRVFEAASAQAGRPLPQAVMPQIRLSSPKITRKLTTEWFAKRVDGRYQKCLARLPD</sequence>
<gene>
    <name evidence="3" type="ORF">EV700_2149</name>
</gene>
<dbReference type="AlphaFoldDB" id="A0A4Q7Z4P8"/>
<organism evidence="3 4">
    <name type="scientific">Fluviicoccus keumensis</name>
    <dbReference type="NCBI Taxonomy" id="1435465"/>
    <lineage>
        <taxon>Bacteria</taxon>
        <taxon>Pseudomonadati</taxon>
        <taxon>Pseudomonadota</taxon>
        <taxon>Gammaproteobacteria</taxon>
        <taxon>Moraxellales</taxon>
        <taxon>Moraxellaceae</taxon>
        <taxon>Fluviicoccus</taxon>
    </lineage>
</organism>
<evidence type="ECO:0000313" key="3">
    <source>
        <dbReference type="EMBL" id="RZU45330.1"/>
    </source>
</evidence>
<feature type="chain" id="PRO_5020247278" evidence="2">
    <location>
        <begin position="22"/>
        <end position="421"/>
    </location>
</feature>
<dbReference type="EMBL" id="SHKX01000012">
    <property type="protein sequence ID" value="RZU45330.1"/>
    <property type="molecule type" value="Genomic_DNA"/>
</dbReference>
<dbReference type="PROSITE" id="PS51257">
    <property type="entry name" value="PROKAR_LIPOPROTEIN"/>
    <property type="match status" value="1"/>
</dbReference>
<dbReference type="InterPro" id="IPR011673">
    <property type="entry name" value="DUF1615"/>
</dbReference>
<feature type="compositionally biased region" description="Low complexity" evidence="1">
    <location>
        <begin position="40"/>
        <end position="65"/>
    </location>
</feature>
<dbReference type="Pfam" id="PF07759">
    <property type="entry name" value="DUF1615"/>
    <property type="match status" value="1"/>
</dbReference>
<evidence type="ECO:0000256" key="2">
    <source>
        <dbReference type="SAM" id="SignalP"/>
    </source>
</evidence>
<reference evidence="3 4" key="1">
    <citation type="submission" date="2019-02" db="EMBL/GenBank/DDBJ databases">
        <title>Genomic Encyclopedia of Type Strains, Phase IV (KMG-IV): sequencing the most valuable type-strain genomes for metagenomic binning, comparative biology and taxonomic classification.</title>
        <authorList>
            <person name="Goeker M."/>
        </authorList>
    </citation>
    <scope>NUCLEOTIDE SEQUENCE [LARGE SCALE GENOMIC DNA]</scope>
    <source>
        <strain evidence="3 4">DSM 105135</strain>
    </source>
</reference>
<dbReference type="Proteomes" id="UP000292423">
    <property type="component" value="Unassembled WGS sequence"/>
</dbReference>
<feature type="signal peptide" evidence="2">
    <location>
        <begin position="1"/>
        <end position="21"/>
    </location>
</feature>
<keyword evidence="4" id="KW-1185">Reference proteome</keyword>
<proteinExistence type="predicted"/>
<comment type="caution">
    <text evidence="3">The sequence shown here is derived from an EMBL/GenBank/DDBJ whole genome shotgun (WGS) entry which is preliminary data.</text>
</comment>
<evidence type="ECO:0000256" key="1">
    <source>
        <dbReference type="SAM" id="MobiDB-lite"/>
    </source>
</evidence>